<evidence type="ECO:0000313" key="1">
    <source>
        <dbReference type="EMBL" id="RZT59311.1"/>
    </source>
</evidence>
<dbReference type="AlphaFoldDB" id="A0A4Q7TFQ8"/>
<keyword evidence="2" id="KW-1185">Reference proteome</keyword>
<organism evidence="1 2">
    <name type="scientific">Microcella alkaliphila</name>
    <dbReference type="NCBI Taxonomy" id="279828"/>
    <lineage>
        <taxon>Bacteria</taxon>
        <taxon>Bacillati</taxon>
        <taxon>Actinomycetota</taxon>
        <taxon>Actinomycetes</taxon>
        <taxon>Micrococcales</taxon>
        <taxon>Microbacteriaceae</taxon>
        <taxon>Microcella</taxon>
    </lineage>
</organism>
<comment type="caution">
    <text evidence="1">The sequence shown here is derived from an EMBL/GenBank/DDBJ whole genome shotgun (WGS) entry which is preliminary data.</text>
</comment>
<gene>
    <name evidence="1" type="ORF">EV140_1916</name>
</gene>
<protein>
    <submittedName>
        <fullName evidence="1">Uncharacterized protein</fullName>
    </submittedName>
</protein>
<accession>A0A4Q7TFQ8</accession>
<reference evidence="1 2" key="1">
    <citation type="journal article" date="2015" name="Stand. Genomic Sci.">
        <title>Genomic Encyclopedia of Bacterial and Archaeal Type Strains, Phase III: the genomes of soil and plant-associated and newly described type strains.</title>
        <authorList>
            <person name="Whitman W.B."/>
            <person name="Woyke T."/>
            <person name="Klenk H.P."/>
            <person name="Zhou Y."/>
            <person name="Lilburn T.G."/>
            <person name="Beck B.J."/>
            <person name="De Vos P."/>
            <person name="Vandamme P."/>
            <person name="Eisen J.A."/>
            <person name="Garrity G."/>
            <person name="Hugenholtz P."/>
            <person name="Kyrpides N.C."/>
        </authorList>
    </citation>
    <scope>NUCLEOTIDE SEQUENCE [LARGE SCALE GENOMIC DNA]</scope>
    <source>
        <strain evidence="1 2">AC4r</strain>
    </source>
</reference>
<sequence length="206" mass="21278">MAGGYAAPPPGNVGELTEAVKQLRKRVAELERPTGTQNAQAVAALQVAQAELQKTVDTLDGVIDLIARTQNTAGRGFSETFALTTTSTTLTSTVFTAPNYPCRVTFTASAIVAVFNNSGAADIAYSTIEYQVSGAATVNSQRAFAALGTSGFATLNTTINGSVVMPASATITFRVLGNSQVGPWSPAPGTNGAEVYYQAVVEPIIP</sequence>
<proteinExistence type="predicted"/>
<dbReference type="Proteomes" id="UP000292408">
    <property type="component" value="Unassembled WGS sequence"/>
</dbReference>
<name>A0A4Q7TFQ8_9MICO</name>
<dbReference type="EMBL" id="SGXT01000016">
    <property type="protein sequence ID" value="RZT59311.1"/>
    <property type="molecule type" value="Genomic_DNA"/>
</dbReference>
<evidence type="ECO:0000313" key="2">
    <source>
        <dbReference type="Proteomes" id="UP000292408"/>
    </source>
</evidence>